<dbReference type="Gene3D" id="3.30.200.20">
    <property type="entry name" value="Phosphorylase Kinase, domain 1"/>
    <property type="match status" value="1"/>
</dbReference>
<comment type="caution">
    <text evidence="8">The sequence shown here is derived from an EMBL/GenBank/DDBJ whole genome shotgun (WGS) entry which is preliminary data.</text>
</comment>
<evidence type="ECO:0000313" key="8">
    <source>
        <dbReference type="EMBL" id="KAF9524657.1"/>
    </source>
</evidence>
<accession>A0A9P6JKV8</accession>
<dbReference type="EMBL" id="MU157895">
    <property type="protein sequence ID" value="KAF9524657.1"/>
    <property type="molecule type" value="Genomic_DNA"/>
</dbReference>
<dbReference type="OrthoDB" id="25129at2759"/>
<evidence type="ECO:0000256" key="6">
    <source>
        <dbReference type="SAM" id="MobiDB-lite"/>
    </source>
</evidence>
<evidence type="ECO:0000256" key="1">
    <source>
        <dbReference type="ARBA" id="ARBA00010165"/>
    </source>
</evidence>
<dbReference type="Proteomes" id="UP000807306">
    <property type="component" value="Unassembled WGS sequence"/>
</dbReference>
<dbReference type="SUPFAM" id="SSF56112">
    <property type="entry name" value="Protein kinase-like (PK-like)"/>
    <property type="match status" value="1"/>
</dbReference>
<dbReference type="InterPro" id="IPR002575">
    <property type="entry name" value="Aminoglycoside_PTrfase"/>
</dbReference>
<dbReference type="PANTHER" id="PTHR34273:SF2">
    <property type="entry name" value="METHYLTHIORIBOSE KINASE"/>
    <property type="match status" value="1"/>
</dbReference>
<keyword evidence="4 8" id="KW-0418">Kinase</keyword>
<dbReference type="AlphaFoldDB" id="A0A9P6JKV8"/>
<feature type="region of interest" description="Disordered" evidence="6">
    <location>
        <begin position="1"/>
        <end position="22"/>
    </location>
</feature>
<evidence type="ECO:0000256" key="3">
    <source>
        <dbReference type="ARBA" id="ARBA00022741"/>
    </source>
</evidence>
<keyword evidence="5" id="KW-0067">ATP-binding</keyword>
<protein>
    <submittedName>
        <fullName evidence="8">Kinase-like domain-containing protein</fullName>
    </submittedName>
</protein>
<evidence type="ECO:0000313" key="9">
    <source>
        <dbReference type="Proteomes" id="UP000807306"/>
    </source>
</evidence>
<sequence length="372" mass="41100">MAKESYLPVHSGMPKPTSSAQPVRLTSVSAVKEFLADTPFASRSITDVTGGTINYVYRILLAVSIEGHQTVILKHAQPFWKTSAVDSLGVERQMFEVEAMTRVRACTPSHSLVKVPKIYHFDAYNNFIIMEDCGTDVVTLKEFLASGGASSTTTAETIGTAVGEFIALVHEWSRSNPDGILDVFDKSVHAKKIISDLNYDRLVSTLQSSDKDDLPLLSGFEPSPSDLQTVSKLSDEYRSHLMAPRVPGLDVFLMGDLWHENILVGTDKHQFRLYILDWELARTGLAGSEIGLFCAYMGLLTRGNPVTAGLASAIQRNFLEAYSRHSNRDARLAQDTLAHWGSSYVFWTPRDPPGGRESVHSFVVEGVDYMVH</sequence>
<dbReference type="InterPro" id="IPR011009">
    <property type="entry name" value="Kinase-like_dom_sf"/>
</dbReference>
<keyword evidence="2" id="KW-0808">Transferase</keyword>
<dbReference type="GO" id="GO:0016301">
    <property type="term" value="F:kinase activity"/>
    <property type="evidence" value="ECO:0007669"/>
    <property type="project" value="UniProtKB-KW"/>
</dbReference>
<dbReference type="Pfam" id="PF01636">
    <property type="entry name" value="APH"/>
    <property type="match status" value="1"/>
</dbReference>
<reference evidence="8" key="1">
    <citation type="submission" date="2020-11" db="EMBL/GenBank/DDBJ databases">
        <authorList>
            <consortium name="DOE Joint Genome Institute"/>
            <person name="Ahrendt S."/>
            <person name="Riley R."/>
            <person name="Andreopoulos W."/>
            <person name="Labutti K."/>
            <person name="Pangilinan J."/>
            <person name="Ruiz-Duenas F.J."/>
            <person name="Barrasa J.M."/>
            <person name="Sanchez-Garcia M."/>
            <person name="Camarero S."/>
            <person name="Miyauchi S."/>
            <person name="Serrano A."/>
            <person name="Linde D."/>
            <person name="Babiker R."/>
            <person name="Drula E."/>
            <person name="Ayuso-Fernandez I."/>
            <person name="Pacheco R."/>
            <person name="Padilla G."/>
            <person name="Ferreira P."/>
            <person name="Barriuso J."/>
            <person name="Kellner H."/>
            <person name="Castanera R."/>
            <person name="Alfaro M."/>
            <person name="Ramirez L."/>
            <person name="Pisabarro A.G."/>
            <person name="Kuo A."/>
            <person name="Tritt A."/>
            <person name="Lipzen A."/>
            <person name="He G."/>
            <person name="Yan M."/>
            <person name="Ng V."/>
            <person name="Cullen D."/>
            <person name="Martin F."/>
            <person name="Rosso M.-N."/>
            <person name="Henrissat B."/>
            <person name="Hibbett D."/>
            <person name="Martinez A.T."/>
            <person name="Grigoriev I.V."/>
        </authorList>
    </citation>
    <scope>NUCLEOTIDE SEQUENCE</scope>
    <source>
        <strain evidence="8">CBS 506.95</strain>
    </source>
</reference>
<dbReference type="Gene3D" id="3.90.1200.10">
    <property type="match status" value="1"/>
</dbReference>
<keyword evidence="3" id="KW-0547">Nucleotide-binding</keyword>
<keyword evidence="9" id="KW-1185">Reference proteome</keyword>
<evidence type="ECO:0000256" key="4">
    <source>
        <dbReference type="ARBA" id="ARBA00022777"/>
    </source>
</evidence>
<name>A0A9P6JKV8_9AGAR</name>
<gene>
    <name evidence="8" type="ORF">CPB83DRAFT_797602</name>
</gene>
<evidence type="ECO:0000256" key="2">
    <source>
        <dbReference type="ARBA" id="ARBA00022679"/>
    </source>
</evidence>
<dbReference type="PANTHER" id="PTHR34273">
    <property type="entry name" value="METHYLTHIORIBOSE KINASE"/>
    <property type="match status" value="1"/>
</dbReference>
<dbReference type="GO" id="GO:0005524">
    <property type="term" value="F:ATP binding"/>
    <property type="evidence" value="ECO:0007669"/>
    <property type="project" value="UniProtKB-KW"/>
</dbReference>
<feature type="non-terminal residue" evidence="8">
    <location>
        <position position="372"/>
    </location>
</feature>
<organism evidence="8 9">
    <name type="scientific">Crepidotus variabilis</name>
    <dbReference type="NCBI Taxonomy" id="179855"/>
    <lineage>
        <taxon>Eukaryota</taxon>
        <taxon>Fungi</taxon>
        <taxon>Dikarya</taxon>
        <taxon>Basidiomycota</taxon>
        <taxon>Agaricomycotina</taxon>
        <taxon>Agaricomycetes</taxon>
        <taxon>Agaricomycetidae</taxon>
        <taxon>Agaricales</taxon>
        <taxon>Agaricineae</taxon>
        <taxon>Crepidotaceae</taxon>
        <taxon>Crepidotus</taxon>
    </lineage>
</organism>
<proteinExistence type="inferred from homology"/>
<evidence type="ECO:0000259" key="7">
    <source>
        <dbReference type="Pfam" id="PF01636"/>
    </source>
</evidence>
<comment type="similarity">
    <text evidence="1">Belongs to the methylthioribose kinase family.</text>
</comment>
<evidence type="ECO:0000256" key="5">
    <source>
        <dbReference type="ARBA" id="ARBA00022840"/>
    </source>
</evidence>
<feature type="domain" description="Aminoglycoside phosphotransferase" evidence="7">
    <location>
        <begin position="45"/>
        <end position="301"/>
    </location>
</feature>